<accession>A0A222ZJB7</accession>
<evidence type="ECO:0000313" key="1">
    <source>
        <dbReference type="EMBL" id="ASR84449.1"/>
    </source>
</evidence>
<gene>
    <name evidence="1" type="primary">69</name>
    <name evidence="1" type="ORF">SEA_KRISHELLE_69</name>
</gene>
<organism evidence="1 2">
    <name type="scientific">Rhodococcus phage Krishelle</name>
    <dbReference type="NCBI Taxonomy" id="2015829"/>
    <lineage>
        <taxon>Viruses</taxon>
        <taxon>Duplodnaviria</taxon>
        <taxon>Heunggongvirae</taxon>
        <taxon>Uroviricota</taxon>
        <taxon>Caudoviricetes</taxon>
        <taxon>Rerduovirus</taxon>
        <taxon>Rhodococcus virus Hiro</taxon>
    </lineage>
</organism>
<reference evidence="1 2" key="1">
    <citation type="submission" date="2017-06" db="EMBL/GenBank/DDBJ databases">
        <authorList>
            <person name="Amorim Casas A."/>
            <person name="Anigbogu P.O."/>
            <person name="Braden C.R."/>
            <person name="Caturia M.L."/>
            <person name="Jacobsen D.A."/>
            <person name="Kleven K.J."/>
            <person name="Liesse E.W."/>
            <person name="Mahoney K.L."/>
            <person name="Mattison M.L."/>
            <person name="Schuette K.J."/>
            <person name="Souza L.T."/>
            <person name="Bonilla J.A."/>
            <person name="Klyczek K."/>
            <person name="Garlena R.A."/>
            <person name="Russell D.A."/>
            <person name="Pope W.H."/>
            <person name="Jacobs-Sera D."/>
            <person name="Hendrix R.W."/>
            <person name="Hatfull G.F."/>
        </authorList>
    </citation>
    <scope>NUCLEOTIDE SEQUENCE [LARGE SCALE GENOMIC DNA]</scope>
</reference>
<dbReference type="Proteomes" id="UP000225819">
    <property type="component" value="Segment"/>
</dbReference>
<proteinExistence type="predicted"/>
<sequence>MTTDRPSSKVVPRSAPVDHMIFEELHSGTLDRINLQTLCTSDLRICGVRDWIGWNWSDGNHQHGGLRAQSEATLRRTYDSSLKQSLTCEFATQNLIC</sequence>
<evidence type="ECO:0000313" key="2">
    <source>
        <dbReference type="Proteomes" id="UP000225819"/>
    </source>
</evidence>
<protein>
    <submittedName>
        <fullName evidence="1">Uncharacterized protein</fullName>
    </submittedName>
</protein>
<name>A0A222ZJB7_9CAUD</name>
<dbReference type="EMBL" id="MF324902">
    <property type="protein sequence ID" value="ASR84449.1"/>
    <property type="molecule type" value="Genomic_DNA"/>
</dbReference>